<dbReference type="AlphaFoldDB" id="A0A7C8I1N2"/>
<sequence>MSSTSSSDASSADTSRYTQSIFLPYVHKFSSKSVPMVNAVIDGIDFQLPMDTGSTGLLVGAPLLPHIGHTQGTPAYEFLTSSWILYTGRLVDLTITFHGSNQTIARATVPVLVVDKSVVCPWYDPSSDTFHCPHGPNGEEPTARDTSRITYMGVGFGRNRPGDGQPHAVPRGNPFLNIESVNGQPVRQNSWWCGYTLSTKGVRLGLTEANIQGFNFTALDPGVTHDDDPRDWDMVNMAFSINGKGENCGPALVDTGISQMYIRAEEGVSIPTVTVRNPNKNGTAKWVQRVKPGTAIAVGFPSLNESRAAGYAFEVGKGTLMEPDYVVPAKPGRPPLVNTGRNFLFGYAVAFDAAGGRFGFRAVQPPCSESDPIHSSL</sequence>
<comment type="caution">
    <text evidence="1">The sequence shown here is derived from an EMBL/GenBank/DDBJ whole genome shotgun (WGS) entry which is preliminary data.</text>
</comment>
<proteinExistence type="predicted"/>
<accession>A0A7C8I1N2</accession>
<dbReference type="EMBL" id="JAADJZ010000019">
    <property type="protein sequence ID" value="KAF2868468.1"/>
    <property type="molecule type" value="Genomic_DNA"/>
</dbReference>
<evidence type="ECO:0000313" key="2">
    <source>
        <dbReference type="Proteomes" id="UP000481861"/>
    </source>
</evidence>
<organism evidence="1 2">
    <name type="scientific">Massariosphaeria phaeospora</name>
    <dbReference type="NCBI Taxonomy" id="100035"/>
    <lineage>
        <taxon>Eukaryota</taxon>
        <taxon>Fungi</taxon>
        <taxon>Dikarya</taxon>
        <taxon>Ascomycota</taxon>
        <taxon>Pezizomycotina</taxon>
        <taxon>Dothideomycetes</taxon>
        <taxon>Pleosporomycetidae</taxon>
        <taxon>Pleosporales</taxon>
        <taxon>Pleosporales incertae sedis</taxon>
        <taxon>Massariosphaeria</taxon>
    </lineage>
</organism>
<name>A0A7C8I1N2_9PLEO</name>
<protein>
    <recommendedName>
        <fullName evidence="3">Aspartic peptidase domain-containing protein</fullName>
    </recommendedName>
</protein>
<evidence type="ECO:0000313" key="1">
    <source>
        <dbReference type="EMBL" id="KAF2868468.1"/>
    </source>
</evidence>
<dbReference type="OrthoDB" id="5291209at2759"/>
<evidence type="ECO:0008006" key="3">
    <source>
        <dbReference type="Google" id="ProtNLM"/>
    </source>
</evidence>
<reference evidence="1 2" key="1">
    <citation type="submission" date="2020-01" db="EMBL/GenBank/DDBJ databases">
        <authorList>
            <consortium name="DOE Joint Genome Institute"/>
            <person name="Haridas S."/>
            <person name="Albert R."/>
            <person name="Binder M."/>
            <person name="Bloem J."/>
            <person name="Labutti K."/>
            <person name="Salamov A."/>
            <person name="Andreopoulos B."/>
            <person name="Baker S.E."/>
            <person name="Barry K."/>
            <person name="Bills G."/>
            <person name="Bluhm B.H."/>
            <person name="Cannon C."/>
            <person name="Castanera R."/>
            <person name="Culley D.E."/>
            <person name="Daum C."/>
            <person name="Ezra D."/>
            <person name="Gonzalez J.B."/>
            <person name="Henrissat B."/>
            <person name="Kuo A."/>
            <person name="Liang C."/>
            <person name="Lipzen A."/>
            <person name="Lutzoni F."/>
            <person name="Magnuson J."/>
            <person name="Mondo S."/>
            <person name="Nolan M."/>
            <person name="Ohm R."/>
            <person name="Pangilinan J."/>
            <person name="Park H.-J.H."/>
            <person name="Ramirez L."/>
            <person name="Alfaro M."/>
            <person name="Sun H."/>
            <person name="Tritt A."/>
            <person name="Yoshinaga Y."/>
            <person name="Zwiers L.-H.L."/>
            <person name="Turgeon B.G."/>
            <person name="Goodwin S.B."/>
            <person name="Spatafora J.W."/>
            <person name="Crous P.W."/>
            <person name="Grigoriev I.V."/>
        </authorList>
    </citation>
    <scope>NUCLEOTIDE SEQUENCE [LARGE SCALE GENOMIC DNA]</scope>
    <source>
        <strain evidence="1 2">CBS 611.86</strain>
    </source>
</reference>
<keyword evidence="2" id="KW-1185">Reference proteome</keyword>
<dbReference type="Proteomes" id="UP000481861">
    <property type="component" value="Unassembled WGS sequence"/>
</dbReference>
<gene>
    <name evidence="1" type="ORF">BDV95DRAFT_609947</name>
</gene>